<organism evidence="1 2">
    <name type="scientific">Platanthera zijinensis</name>
    <dbReference type="NCBI Taxonomy" id="2320716"/>
    <lineage>
        <taxon>Eukaryota</taxon>
        <taxon>Viridiplantae</taxon>
        <taxon>Streptophyta</taxon>
        <taxon>Embryophyta</taxon>
        <taxon>Tracheophyta</taxon>
        <taxon>Spermatophyta</taxon>
        <taxon>Magnoliopsida</taxon>
        <taxon>Liliopsida</taxon>
        <taxon>Asparagales</taxon>
        <taxon>Orchidaceae</taxon>
        <taxon>Orchidoideae</taxon>
        <taxon>Orchideae</taxon>
        <taxon>Orchidinae</taxon>
        <taxon>Platanthera</taxon>
    </lineage>
</organism>
<evidence type="ECO:0000313" key="1">
    <source>
        <dbReference type="EMBL" id="KAK8951431.1"/>
    </source>
</evidence>
<comment type="caution">
    <text evidence="1">The sequence shown here is derived from an EMBL/GenBank/DDBJ whole genome shotgun (WGS) entry which is preliminary data.</text>
</comment>
<dbReference type="EMBL" id="JBBWWQ010000003">
    <property type="protein sequence ID" value="KAK8951431.1"/>
    <property type="molecule type" value="Genomic_DNA"/>
</dbReference>
<dbReference type="AlphaFoldDB" id="A0AAP0GCN0"/>
<protein>
    <submittedName>
        <fullName evidence="1">Uncharacterized protein</fullName>
    </submittedName>
</protein>
<proteinExistence type="predicted"/>
<gene>
    <name evidence="1" type="ORF">KSP39_PZI003597</name>
</gene>
<reference evidence="1 2" key="1">
    <citation type="journal article" date="2022" name="Nat. Plants">
        <title>Genomes of leafy and leafless Platanthera orchids illuminate the evolution of mycoheterotrophy.</title>
        <authorList>
            <person name="Li M.H."/>
            <person name="Liu K.W."/>
            <person name="Li Z."/>
            <person name="Lu H.C."/>
            <person name="Ye Q.L."/>
            <person name="Zhang D."/>
            <person name="Wang J.Y."/>
            <person name="Li Y.F."/>
            <person name="Zhong Z.M."/>
            <person name="Liu X."/>
            <person name="Yu X."/>
            <person name="Liu D.K."/>
            <person name="Tu X.D."/>
            <person name="Liu B."/>
            <person name="Hao Y."/>
            <person name="Liao X.Y."/>
            <person name="Jiang Y.T."/>
            <person name="Sun W.H."/>
            <person name="Chen J."/>
            <person name="Chen Y.Q."/>
            <person name="Ai Y."/>
            <person name="Zhai J.W."/>
            <person name="Wu S.S."/>
            <person name="Zhou Z."/>
            <person name="Hsiao Y.Y."/>
            <person name="Wu W.L."/>
            <person name="Chen Y.Y."/>
            <person name="Lin Y.F."/>
            <person name="Hsu J.L."/>
            <person name="Li C.Y."/>
            <person name="Wang Z.W."/>
            <person name="Zhao X."/>
            <person name="Zhong W.Y."/>
            <person name="Ma X.K."/>
            <person name="Ma L."/>
            <person name="Huang J."/>
            <person name="Chen G.Z."/>
            <person name="Huang M.Z."/>
            <person name="Huang L."/>
            <person name="Peng D.H."/>
            <person name="Luo Y.B."/>
            <person name="Zou S.Q."/>
            <person name="Chen S.P."/>
            <person name="Lan S."/>
            <person name="Tsai W.C."/>
            <person name="Van de Peer Y."/>
            <person name="Liu Z.J."/>
        </authorList>
    </citation>
    <scope>NUCLEOTIDE SEQUENCE [LARGE SCALE GENOMIC DNA]</scope>
    <source>
        <strain evidence="1">Lor287</strain>
    </source>
</reference>
<sequence>MPINRANRGQHRWGRGIKDIETIQQMPFSDDSLRLAILHNIQVGIKNYITIEVSIESTNREKVERRAQNMKGRAKSNGGSEVNICRARNGNCVPTSNNNELGMHKVQILWWFS</sequence>
<keyword evidence="2" id="KW-1185">Reference proteome</keyword>
<dbReference type="Proteomes" id="UP001418222">
    <property type="component" value="Unassembled WGS sequence"/>
</dbReference>
<accession>A0AAP0GCN0</accession>
<name>A0AAP0GCN0_9ASPA</name>
<evidence type="ECO:0000313" key="2">
    <source>
        <dbReference type="Proteomes" id="UP001418222"/>
    </source>
</evidence>